<name>A0A8H7YAS2_AJECA</name>
<accession>A0A8H7YAS2</accession>
<dbReference type="Proteomes" id="UP000670092">
    <property type="component" value="Unassembled WGS sequence"/>
</dbReference>
<comment type="caution">
    <text evidence="2">The sequence shown here is derived from an EMBL/GenBank/DDBJ whole genome shotgun (WGS) entry which is preliminary data.</text>
</comment>
<evidence type="ECO:0000313" key="2">
    <source>
        <dbReference type="EMBL" id="KAG5288984.1"/>
    </source>
</evidence>
<evidence type="ECO:0000313" key="3">
    <source>
        <dbReference type="Proteomes" id="UP000670092"/>
    </source>
</evidence>
<dbReference type="VEuPathDB" id="FungiDB:I7I52_12651"/>
<dbReference type="EMBL" id="JAEVHI010000006">
    <property type="protein sequence ID" value="KAG5288984.1"/>
    <property type="molecule type" value="Genomic_DNA"/>
</dbReference>
<dbReference type="AlphaFoldDB" id="A0A8H7YAS2"/>
<sequence>MTKRRSKNDIQPSPDGPGYCPRPCISNSSSNFWSYLSVSNSHPIPFSISFWLSEQRRGEARNEDKENREGDHQQHITPQMQATHPDRPTR</sequence>
<organism evidence="2 3">
    <name type="scientific">Ajellomyces capsulatus</name>
    <name type="common">Darling's disease fungus</name>
    <name type="synonym">Histoplasma capsulatum</name>
    <dbReference type="NCBI Taxonomy" id="5037"/>
    <lineage>
        <taxon>Eukaryota</taxon>
        <taxon>Fungi</taxon>
        <taxon>Dikarya</taxon>
        <taxon>Ascomycota</taxon>
        <taxon>Pezizomycotina</taxon>
        <taxon>Eurotiomycetes</taxon>
        <taxon>Eurotiomycetidae</taxon>
        <taxon>Onygenales</taxon>
        <taxon>Ajellomycetaceae</taxon>
        <taxon>Histoplasma</taxon>
    </lineage>
</organism>
<gene>
    <name evidence="2" type="ORF">I7I52_12651</name>
</gene>
<evidence type="ECO:0000256" key="1">
    <source>
        <dbReference type="SAM" id="MobiDB-lite"/>
    </source>
</evidence>
<feature type="compositionally biased region" description="Basic and acidic residues" evidence="1">
    <location>
        <begin position="55"/>
        <end position="74"/>
    </location>
</feature>
<protein>
    <submittedName>
        <fullName evidence="2">Uncharacterized protein</fullName>
    </submittedName>
</protein>
<proteinExistence type="predicted"/>
<feature type="region of interest" description="Disordered" evidence="1">
    <location>
        <begin position="1"/>
        <end position="22"/>
    </location>
</feature>
<reference evidence="2 3" key="1">
    <citation type="submission" date="2021-01" db="EMBL/GenBank/DDBJ databases">
        <title>Chromosome-level genome assembly of a human fungal pathogen reveals clustering of transcriptionally co-regulated genes.</title>
        <authorList>
            <person name="Voorhies M."/>
            <person name="Cohen S."/>
            <person name="Shea T.P."/>
            <person name="Petrus S."/>
            <person name="Munoz J.F."/>
            <person name="Poplawski S."/>
            <person name="Goldman W.E."/>
            <person name="Michael T."/>
            <person name="Cuomo C.A."/>
            <person name="Sil A."/>
            <person name="Beyhan S."/>
        </authorList>
    </citation>
    <scope>NUCLEOTIDE SEQUENCE [LARGE SCALE GENOMIC DNA]</scope>
    <source>
        <strain evidence="2 3">G184AR</strain>
    </source>
</reference>
<feature type="region of interest" description="Disordered" evidence="1">
    <location>
        <begin position="55"/>
        <end position="90"/>
    </location>
</feature>